<evidence type="ECO:0000256" key="1">
    <source>
        <dbReference type="SAM" id="MobiDB-lite"/>
    </source>
</evidence>
<dbReference type="EMBL" id="SRLO01000984">
    <property type="protein sequence ID" value="TNN43175.1"/>
    <property type="molecule type" value="Genomic_DNA"/>
</dbReference>
<evidence type="ECO:0000313" key="3">
    <source>
        <dbReference type="Proteomes" id="UP000314294"/>
    </source>
</evidence>
<accession>A0A4Z2FQH2</accession>
<feature type="compositionally biased region" description="Low complexity" evidence="1">
    <location>
        <begin position="28"/>
        <end position="38"/>
    </location>
</feature>
<proteinExistence type="predicted"/>
<reference evidence="2 3" key="1">
    <citation type="submission" date="2019-03" db="EMBL/GenBank/DDBJ databases">
        <title>First draft genome of Liparis tanakae, snailfish: a comprehensive survey of snailfish specific genes.</title>
        <authorList>
            <person name="Kim W."/>
            <person name="Song I."/>
            <person name="Jeong J.-H."/>
            <person name="Kim D."/>
            <person name="Kim S."/>
            <person name="Ryu S."/>
            <person name="Song J.Y."/>
            <person name="Lee S.K."/>
        </authorList>
    </citation>
    <scope>NUCLEOTIDE SEQUENCE [LARGE SCALE GENOMIC DNA]</scope>
    <source>
        <tissue evidence="2">Muscle</tissue>
    </source>
</reference>
<sequence length="116" mass="12928">MMSEPRAPPSIILSLPITRHDWGQSELPSSTSSTSTTSCPPPPAALLHLLHQLPISPSPRVLQRRTKKVEEDAQKSVWVIRGLKVDAGSLFQQGERKRDVTLSRSADDFLLMEFIK</sequence>
<evidence type="ECO:0000313" key="2">
    <source>
        <dbReference type="EMBL" id="TNN43175.1"/>
    </source>
</evidence>
<protein>
    <submittedName>
        <fullName evidence="2">Uncharacterized protein</fullName>
    </submittedName>
</protein>
<organism evidence="2 3">
    <name type="scientific">Liparis tanakae</name>
    <name type="common">Tanaka's snailfish</name>
    <dbReference type="NCBI Taxonomy" id="230148"/>
    <lineage>
        <taxon>Eukaryota</taxon>
        <taxon>Metazoa</taxon>
        <taxon>Chordata</taxon>
        <taxon>Craniata</taxon>
        <taxon>Vertebrata</taxon>
        <taxon>Euteleostomi</taxon>
        <taxon>Actinopterygii</taxon>
        <taxon>Neopterygii</taxon>
        <taxon>Teleostei</taxon>
        <taxon>Neoteleostei</taxon>
        <taxon>Acanthomorphata</taxon>
        <taxon>Eupercaria</taxon>
        <taxon>Perciformes</taxon>
        <taxon>Cottioidei</taxon>
        <taxon>Cottales</taxon>
        <taxon>Liparidae</taxon>
        <taxon>Liparis</taxon>
    </lineage>
</organism>
<feature type="region of interest" description="Disordered" evidence="1">
    <location>
        <begin position="18"/>
        <end position="43"/>
    </location>
</feature>
<gene>
    <name evidence="2" type="ORF">EYF80_046641</name>
</gene>
<name>A0A4Z2FQH2_9TELE</name>
<dbReference type="AlphaFoldDB" id="A0A4Z2FQH2"/>
<comment type="caution">
    <text evidence="2">The sequence shown here is derived from an EMBL/GenBank/DDBJ whole genome shotgun (WGS) entry which is preliminary data.</text>
</comment>
<dbReference type="Proteomes" id="UP000314294">
    <property type="component" value="Unassembled WGS sequence"/>
</dbReference>
<keyword evidence="3" id="KW-1185">Reference proteome</keyword>